<evidence type="ECO:0000313" key="3">
    <source>
        <dbReference type="Proteomes" id="UP000754883"/>
    </source>
</evidence>
<evidence type="ECO:0000313" key="2">
    <source>
        <dbReference type="EMBL" id="CAG9987590.1"/>
    </source>
</evidence>
<organism evidence="2 3">
    <name type="scientific">Clonostachys byssicola</name>
    <dbReference type="NCBI Taxonomy" id="160290"/>
    <lineage>
        <taxon>Eukaryota</taxon>
        <taxon>Fungi</taxon>
        <taxon>Dikarya</taxon>
        <taxon>Ascomycota</taxon>
        <taxon>Pezizomycotina</taxon>
        <taxon>Sordariomycetes</taxon>
        <taxon>Hypocreomycetidae</taxon>
        <taxon>Hypocreales</taxon>
        <taxon>Bionectriaceae</taxon>
        <taxon>Clonostachys</taxon>
    </lineage>
</organism>
<sequence>MAGAHWIPSAALSGPEQRNLHWLPFKLTRLFDTQKGDPAERDLNYRQCGRSRVRAMRAERTNIQTSWTKTRASLRFSTYSAAAPSPAATVETNDSATARARGSQATESR</sequence>
<evidence type="ECO:0000256" key="1">
    <source>
        <dbReference type="SAM" id="MobiDB-lite"/>
    </source>
</evidence>
<dbReference type="EMBL" id="CABFNO020001436">
    <property type="protein sequence ID" value="CAG9987590.1"/>
    <property type="molecule type" value="Genomic_DNA"/>
</dbReference>
<keyword evidence="3" id="KW-1185">Reference proteome</keyword>
<feature type="region of interest" description="Disordered" evidence="1">
    <location>
        <begin position="82"/>
        <end position="109"/>
    </location>
</feature>
<reference evidence="2" key="1">
    <citation type="submission" date="2021-10" db="EMBL/GenBank/DDBJ databases">
        <authorList>
            <person name="Piombo E."/>
        </authorList>
    </citation>
    <scope>NUCLEOTIDE SEQUENCE</scope>
</reference>
<dbReference type="Proteomes" id="UP000754883">
    <property type="component" value="Unassembled WGS sequence"/>
</dbReference>
<dbReference type="AlphaFoldDB" id="A0A9N9UI49"/>
<name>A0A9N9UI49_9HYPO</name>
<gene>
    <name evidence="2" type="ORF">CBYS24578_00014908</name>
</gene>
<comment type="caution">
    <text evidence="2">The sequence shown here is derived from an EMBL/GenBank/DDBJ whole genome shotgun (WGS) entry which is preliminary data.</text>
</comment>
<protein>
    <submittedName>
        <fullName evidence="2">Uncharacterized protein</fullName>
    </submittedName>
</protein>
<proteinExistence type="predicted"/>
<accession>A0A9N9UI49</accession>